<dbReference type="EMBL" id="JAAZSQ010000021">
    <property type="protein sequence ID" value="NKX56273.1"/>
    <property type="molecule type" value="Genomic_DNA"/>
</dbReference>
<comment type="caution">
    <text evidence="1">The sequence shown here is derived from an EMBL/GenBank/DDBJ whole genome shotgun (WGS) entry which is preliminary data.</text>
</comment>
<keyword evidence="2" id="KW-1185">Reference proteome</keyword>
<evidence type="ECO:0008006" key="3">
    <source>
        <dbReference type="Google" id="ProtNLM"/>
    </source>
</evidence>
<evidence type="ECO:0000313" key="2">
    <source>
        <dbReference type="Proteomes" id="UP000544090"/>
    </source>
</evidence>
<organism evidence="1 2">
    <name type="scientific">Arthrobacter mobilis</name>
    <dbReference type="NCBI Taxonomy" id="2724944"/>
    <lineage>
        <taxon>Bacteria</taxon>
        <taxon>Bacillati</taxon>
        <taxon>Actinomycetota</taxon>
        <taxon>Actinomycetes</taxon>
        <taxon>Micrococcales</taxon>
        <taxon>Micrococcaceae</taxon>
        <taxon>Arthrobacter</taxon>
    </lineage>
</organism>
<evidence type="ECO:0000313" key="1">
    <source>
        <dbReference type="EMBL" id="NKX56273.1"/>
    </source>
</evidence>
<name>A0A7X6K710_9MICC</name>
<accession>A0A7X6K710</accession>
<protein>
    <recommendedName>
        <fullName evidence="3">EVE domain-containing protein</fullName>
    </recommendedName>
</protein>
<dbReference type="AlphaFoldDB" id="A0A7X6K710"/>
<gene>
    <name evidence="1" type="ORF">HGG74_17410</name>
</gene>
<dbReference type="Proteomes" id="UP000544090">
    <property type="component" value="Unassembled WGS sequence"/>
</dbReference>
<dbReference type="RefSeq" id="WP_168488419.1">
    <property type="nucleotide sequence ID" value="NZ_JAAZSQ010000021.1"/>
</dbReference>
<sequence>MSNIILQPCANKAAQEHYTSTMLSPVPLSLVHSHVSLPDQAALTTFSDNGGIRLWGAKPGEDGRNAARWKRVAPGDYLLFVHGGSRVSVAEVSHTFRSQALARSLWGETKTANGKVQTWEYMFALLEPRDFTLPTITLNELIGRKRNAAVQEFVVLGLEPSASVVEFLDLPDSPAAGDEGETRPGVR</sequence>
<proteinExistence type="predicted"/>
<reference evidence="1 2" key="1">
    <citation type="submission" date="2020-04" db="EMBL/GenBank/DDBJ databases">
        <title>Arthrobacter sp. nov.</title>
        <authorList>
            <person name="Liu S."/>
        </authorList>
    </citation>
    <scope>NUCLEOTIDE SEQUENCE [LARGE SCALE GENOMIC DNA]</scope>
    <source>
        <strain evidence="1 2">E918</strain>
    </source>
</reference>